<evidence type="ECO:0000259" key="1">
    <source>
        <dbReference type="SMART" id="SM00849"/>
    </source>
</evidence>
<organism evidence="2 3">
    <name type="scientific">Lysinibacillus alkalisoli</name>
    <dbReference type="NCBI Taxonomy" id="1911548"/>
    <lineage>
        <taxon>Bacteria</taxon>
        <taxon>Bacillati</taxon>
        <taxon>Bacillota</taxon>
        <taxon>Bacilli</taxon>
        <taxon>Bacillales</taxon>
        <taxon>Bacillaceae</taxon>
        <taxon>Lysinibacillus</taxon>
    </lineage>
</organism>
<gene>
    <name evidence="2" type="ORF">GCM10007425_11820</name>
</gene>
<name>A0A917G2P9_9BACI</name>
<dbReference type="Gene3D" id="3.60.15.10">
    <property type="entry name" value="Ribonuclease Z/Hydroxyacylglutathione hydrolase-like"/>
    <property type="match status" value="1"/>
</dbReference>
<dbReference type="InterPro" id="IPR036866">
    <property type="entry name" value="RibonucZ/Hydroxyglut_hydro"/>
</dbReference>
<dbReference type="RefSeq" id="WP_188614104.1">
    <property type="nucleotide sequence ID" value="NZ_BMJT01000003.1"/>
</dbReference>
<dbReference type="InterPro" id="IPR050662">
    <property type="entry name" value="Sec-metab_biosynth-thioest"/>
</dbReference>
<protein>
    <recommendedName>
        <fullName evidence="1">Metallo-beta-lactamase domain-containing protein</fullName>
    </recommendedName>
</protein>
<keyword evidence="3" id="KW-1185">Reference proteome</keyword>
<sequence length="264" mass="30399">MLVKKSFYEDETQGVRMGNGKLSFGGVHLNVYSFYMDGVLIDTGAVSLKSYFLPYFASLKPEQIRITHYHEDHTGLASTFEHRVPIYMKDPTAGIEQINYPLYRRVFWGKRQPFQAQPLENRFQSPHYHWQVIDTPGHAYDHVAFLNEDTGQLFSGDLYCGTKTKVMLREESAPIVLQSLEHVLTYDFDEVFCNHAGHLQDGRKKLENKRDYLLEVMAKVTTLHEQGKGVAEITATLFPKKYPIVMFSRGEWGAEHMVRSIIEG</sequence>
<dbReference type="InterPro" id="IPR001279">
    <property type="entry name" value="Metallo-B-lactamas"/>
</dbReference>
<feature type="domain" description="Metallo-beta-lactamase" evidence="1">
    <location>
        <begin position="30"/>
        <end position="195"/>
    </location>
</feature>
<dbReference type="EMBL" id="BMJT01000003">
    <property type="protein sequence ID" value="GGG18956.1"/>
    <property type="molecule type" value="Genomic_DNA"/>
</dbReference>
<dbReference type="SUPFAM" id="SSF56281">
    <property type="entry name" value="Metallo-hydrolase/oxidoreductase"/>
    <property type="match status" value="1"/>
</dbReference>
<reference evidence="2" key="1">
    <citation type="journal article" date="2014" name="Int. J. Syst. Evol. Microbiol.">
        <title>Complete genome sequence of Corynebacterium casei LMG S-19264T (=DSM 44701T), isolated from a smear-ripened cheese.</title>
        <authorList>
            <consortium name="US DOE Joint Genome Institute (JGI-PGF)"/>
            <person name="Walter F."/>
            <person name="Albersmeier A."/>
            <person name="Kalinowski J."/>
            <person name="Ruckert C."/>
        </authorList>
    </citation>
    <scope>NUCLEOTIDE SEQUENCE</scope>
    <source>
        <strain evidence="2">CGMCC 1.15760</strain>
    </source>
</reference>
<dbReference type="Pfam" id="PF00753">
    <property type="entry name" value="Lactamase_B"/>
    <property type="match status" value="1"/>
</dbReference>
<dbReference type="PANTHER" id="PTHR23131">
    <property type="entry name" value="ENDORIBONUCLEASE LACTB2"/>
    <property type="match status" value="1"/>
</dbReference>
<reference evidence="2" key="2">
    <citation type="submission" date="2020-09" db="EMBL/GenBank/DDBJ databases">
        <authorList>
            <person name="Sun Q."/>
            <person name="Zhou Y."/>
        </authorList>
    </citation>
    <scope>NUCLEOTIDE SEQUENCE</scope>
    <source>
        <strain evidence="2">CGMCC 1.15760</strain>
    </source>
</reference>
<evidence type="ECO:0000313" key="3">
    <source>
        <dbReference type="Proteomes" id="UP000616608"/>
    </source>
</evidence>
<evidence type="ECO:0000313" key="2">
    <source>
        <dbReference type="EMBL" id="GGG18956.1"/>
    </source>
</evidence>
<comment type="caution">
    <text evidence="2">The sequence shown here is derived from an EMBL/GenBank/DDBJ whole genome shotgun (WGS) entry which is preliminary data.</text>
</comment>
<accession>A0A917G2P9</accession>
<dbReference type="Proteomes" id="UP000616608">
    <property type="component" value="Unassembled WGS sequence"/>
</dbReference>
<proteinExistence type="predicted"/>
<dbReference type="SMART" id="SM00849">
    <property type="entry name" value="Lactamase_B"/>
    <property type="match status" value="1"/>
</dbReference>
<dbReference type="PANTHER" id="PTHR23131:SF4">
    <property type="entry name" value="METALLO-BETA-LACTAMASE SUPERFAMILY POTEIN"/>
    <property type="match status" value="1"/>
</dbReference>
<dbReference type="AlphaFoldDB" id="A0A917G2P9"/>